<dbReference type="EMBL" id="QGNW01000031">
    <property type="protein sequence ID" value="RVX11298.1"/>
    <property type="molecule type" value="Genomic_DNA"/>
</dbReference>
<evidence type="ECO:0000313" key="3">
    <source>
        <dbReference type="Proteomes" id="UP000288805"/>
    </source>
</evidence>
<evidence type="ECO:0000256" key="1">
    <source>
        <dbReference type="SAM" id="MobiDB-lite"/>
    </source>
</evidence>
<gene>
    <name evidence="2" type="ORF">CK203_019653</name>
</gene>
<reference evidence="2 3" key="1">
    <citation type="journal article" date="2018" name="PLoS Genet.">
        <title>Population sequencing reveals clonal diversity and ancestral inbreeding in the grapevine cultivar Chardonnay.</title>
        <authorList>
            <person name="Roach M.J."/>
            <person name="Johnson D.L."/>
            <person name="Bohlmann J."/>
            <person name="van Vuuren H.J."/>
            <person name="Jones S.J."/>
            <person name="Pretorius I.S."/>
            <person name="Schmidt S.A."/>
            <person name="Borneman A.R."/>
        </authorList>
    </citation>
    <scope>NUCLEOTIDE SEQUENCE [LARGE SCALE GENOMIC DNA]</scope>
    <source>
        <strain evidence="3">cv. Chardonnay</strain>
        <tissue evidence="2">Leaf</tissue>
    </source>
</reference>
<dbReference type="Proteomes" id="UP000288805">
    <property type="component" value="Unassembled WGS sequence"/>
</dbReference>
<dbReference type="AlphaFoldDB" id="A0A438JQS3"/>
<comment type="caution">
    <text evidence="2">The sequence shown here is derived from an EMBL/GenBank/DDBJ whole genome shotgun (WGS) entry which is preliminary data.</text>
</comment>
<name>A0A438JQS3_VITVI</name>
<proteinExistence type="predicted"/>
<feature type="region of interest" description="Disordered" evidence="1">
    <location>
        <begin position="1"/>
        <end position="28"/>
    </location>
</feature>
<sequence>MRRPPIHLGKHFAPKRSIHRPQESQSFRPKRVICTSKPQPPATESRFLLGYSEVIIRRPMVTQPPMRKFGLQSQAIHSSYVLIWRLSDSSRSLEIHSPTAEIPFGAPNDS</sequence>
<feature type="compositionally biased region" description="Basic residues" evidence="1">
    <location>
        <begin position="1"/>
        <end position="19"/>
    </location>
</feature>
<organism evidence="2 3">
    <name type="scientific">Vitis vinifera</name>
    <name type="common">Grape</name>
    <dbReference type="NCBI Taxonomy" id="29760"/>
    <lineage>
        <taxon>Eukaryota</taxon>
        <taxon>Viridiplantae</taxon>
        <taxon>Streptophyta</taxon>
        <taxon>Embryophyta</taxon>
        <taxon>Tracheophyta</taxon>
        <taxon>Spermatophyta</taxon>
        <taxon>Magnoliopsida</taxon>
        <taxon>eudicotyledons</taxon>
        <taxon>Gunneridae</taxon>
        <taxon>Pentapetalae</taxon>
        <taxon>rosids</taxon>
        <taxon>Vitales</taxon>
        <taxon>Vitaceae</taxon>
        <taxon>Viteae</taxon>
        <taxon>Vitis</taxon>
    </lineage>
</organism>
<accession>A0A438JQS3</accession>
<protein>
    <submittedName>
        <fullName evidence="2">Uncharacterized protein</fullName>
    </submittedName>
</protein>
<evidence type="ECO:0000313" key="2">
    <source>
        <dbReference type="EMBL" id="RVX11298.1"/>
    </source>
</evidence>